<proteinExistence type="predicted"/>
<dbReference type="Proteomes" id="UP000076858">
    <property type="component" value="Unassembled WGS sequence"/>
</dbReference>
<dbReference type="EMBL" id="LRGB01001445">
    <property type="protein sequence ID" value="KZS11946.1"/>
    <property type="molecule type" value="Genomic_DNA"/>
</dbReference>
<comment type="caution">
    <text evidence="1">The sequence shown here is derived from an EMBL/GenBank/DDBJ whole genome shotgun (WGS) entry which is preliminary data.</text>
</comment>
<name>A0A164V427_9CRUS</name>
<sequence length="83" mass="9677">MASSPCRDERSKRETHTRFIRHDNRCSYFDGSHFYFLLMVIRYGRKSQCGLCSKPLNIRSTITSRLGNGAVEYSRRKKSNGIK</sequence>
<keyword evidence="2" id="KW-1185">Reference proteome</keyword>
<gene>
    <name evidence="1" type="ORF">APZ42_023240</name>
</gene>
<accession>A0A164V427</accession>
<evidence type="ECO:0000313" key="2">
    <source>
        <dbReference type="Proteomes" id="UP000076858"/>
    </source>
</evidence>
<evidence type="ECO:0000313" key="1">
    <source>
        <dbReference type="EMBL" id="KZS11946.1"/>
    </source>
</evidence>
<dbReference type="AlphaFoldDB" id="A0A164V427"/>
<organism evidence="1 2">
    <name type="scientific">Daphnia magna</name>
    <dbReference type="NCBI Taxonomy" id="35525"/>
    <lineage>
        <taxon>Eukaryota</taxon>
        <taxon>Metazoa</taxon>
        <taxon>Ecdysozoa</taxon>
        <taxon>Arthropoda</taxon>
        <taxon>Crustacea</taxon>
        <taxon>Branchiopoda</taxon>
        <taxon>Diplostraca</taxon>
        <taxon>Cladocera</taxon>
        <taxon>Anomopoda</taxon>
        <taxon>Daphniidae</taxon>
        <taxon>Daphnia</taxon>
    </lineage>
</organism>
<protein>
    <submittedName>
        <fullName evidence="1">Uncharacterized protein</fullName>
    </submittedName>
</protein>
<reference evidence="1 2" key="1">
    <citation type="submission" date="2016-03" db="EMBL/GenBank/DDBJ databases">
        <title>EvidentialGene: Evidence-directed Construction of Genes on Genomes.</title>
        <authorList>
            <person name="Gilbert D.G."/>
            <person name="Choi J.-H."/>
            <person name="Mockaitis K."/>
            <person name="Colbourne J."/>
            <person name="Pfrender M."/>
        </authorList>
    </citation>
    <scope>NUCLEOTIDE SEQUENCE [LARGE SCALE GENOMIC DNA]</scope>
    <source>
        <strain evidence="1 2">Xinb3</strain>
        <tissue evidence="1">Complete organism</tissue>
    </source>
</reference>